<dbReference type="InterPro" id="IPR013766">
    <property type="entry name" value="Thioredoxin_domain"/>
</dbReference>
<feature type="disulfide bond" description="Redox-active" evidence="8">
    <location>
        <begin position="31"/>
        <end position="34"/>
    </location>
</feature>
<dbReference type="PROSITE" id="PS00194">
    <property type="entry name" value="THIOREDOXIN_1"/>
    <property type="match status" value="1"/>
</dbReference>
<dbReference type="Pfam" id="PF00085">
    <property type="entry name" value="Thioredoxin"/>
    <property type="match status" value="1"/>
</dbReference>
<gene>
    <name evidence="10" type="primary">trxA</name>
</gene>
<evidence type="ECO:0000256" key="1">
    <source>
        <dbReference type="ARBA" id="ARBA00003318"/>
    </source>
</evidence>
<proteinExistence type="inferred from homology"/>
<evidence type="ECO:0000256" key="3">
    <source>
        <dbReference type="ARBA" id="ARBA00022982"/>
    </source>
</evidence>
<feature type="site" description="Contributes to redox potential value" evidence="7">
    <location>
        <position position="33"/>
    </location>
</feature>
<dbReference type="PIRSF" id="PIRSF000077">
    <property type="entry name" value="Thioredoxin"/>
    <property type="match status" value="1"/>
</dbReference>
<dbReference type="InterPro" id="IPR036249">
    <property type="entry name" value="Thioredoxin-like_sf"/>
</dbReference>
<dbReference type="PROSITE" id="PS51352">
    <property type="entry name" value="THIOREDOXIN_2"/>
    <property type="match status" value="1"/>
</dbReference>
<dbReference type="GO" id="GO:0005737">
    <property type="term" value="C:cytoplasm"/>
    <property type="evidence" value="ECO:0007669"/>
    <property type="project" value="TreeGrafter"/>
</dbReference>
<protein>
    <recommendedName>
        <fullName evidence="6">Thioredoxin</fullName>
    </recommendedName>
</protein>
<dbReference type="PANTHER" id="PTHR45663">
    <property type="entry name" value="GEO12009P1"/>
    <property type="match status" value="1"/>
</dbReference>
<evidence type="ECO:0000259" key="9">
    <source>
        <dbReference type="PROSITE" id="PS51352"/>
    </source>
</evidence>
<evidence type="ECO:0000313" key="10">
    <source>
        <dbReference type="EMBL" id="QCI08881.1"/>
    </source>
</evidence>
<feature type="domain" description="Thioredoxin" evidence="9">
    <location>
        <begin position="1"/>
        <end position="107"/>
    </location>
</feature>
<reference evidence="10" key="1">
    <citation type="journal article" date="2019" name="Mol. Phylogenet. Evol.">
        <title>Morphological evolution and classification of the red algal order Ceramiales inferred using plastid phylogenomics.</title>
        <authorList>
            <person name="Diaz-Tapia P."/>
            <person name="Pasella M.M."/>
            <person name="Verbruggen H."/>
            <person name="Maggs C.A."/>
        </authorList>
    </citation>
    <scope>NUCLEOTIDE SEQUENCE</scope>
    <source>
        <strain evidence="10">PD2766_4</strain>
    </source>
</reference>
<keyword evidence="3" id="KW-0249">Electron transport</keyword>
<feature type="active site" description="Nucleophile" evidence="7">
    <location>
        <position position="34"/>
    </location>
</feature>
<feature type="active site" description="Nucleophile" evidence="7">
    <location>
        <position position="31"/>
    </location>
</feature>
<evidence type="ECO:0000256" key="4">
    <source>
        <dbReference type="ARBA" id="ARBA00023157"/>
    </source>
</evidence>
<organism evidence="10">
    <name type="scientific">Wrangelia sp</name>
    <dbReference type="NCBI Taxonomy" id="2575620"/>
    <lineage>
        <taxon>Eukaryota</taxon>
        <taxon>Rhodophyta</taxon>
        <taxon>Florideophyceae</taxon>
        <taxon>Rhodymeniophycidae</taxon>
        <taxon>Ceramiales</taxon>
        <taxon>Ceramiaceae</taxon>
        <taxon>Wrangelia</taxon>
    </lineage>
</organism>
<evidence type="ECO:0000256" key="2">
    <source>
        <dbReference type="ARBA" id="ARBA00022448"/>
    </source>
</evidence>
<dbReference type="PANTHER" id="PTHR45663:SF11">
    <property type="entry name" value="GEO12009P1"/>
    <property type="match status" value="1"/>
</dbReference>
<name>A0A4D6X1H2_9FLOR</name>
<sequence>MSISEVTDSSFKKEVINSPSPVLVDFWAPWCGPCRMIGPIIEEISKEYQDTIKVVQINTDESPTIATEYAIRSIPTVMIFINGKKVDSIIGAVPKATLTGILDSHLGNLNK</sequence>
<dbReference type="CDD" id="cd02947">
    <property type="entry name" value="TRX_family"/>
    <property type="match status" value="1"/>
</dbReference>
<geneLocation type="plastid" evidence="10"/>
<comment type="function">
    <text evidence="1">Participates in various redox reactions through the reversible oxidation of its active center dithiol to a disulfide and catalyzes dithiol-disulfide exchange reactions.</text>
</comment>
<dbReference type="FunFam" id="3.40.30.10:FF:000001">
    <property type="entry name" value="Thioredoxin"/>
    <property type="match status" value="1"/>
</dbReference>
<reference evidence="10" key="2">
    <citation type="submission" date="2019-04" db="EMBL/GenBank/DDBJ databases">
        <authorList>
            <person name="Pasella M."/>
        </authorList>
    </citation>
    <scope>NUCLEOTIDE SEQUENCE</scope>
    <source>
        <strain evidence="10">PD2766_4</strain>
    </source>
</reference>
<dbReference type="PRINTS" id="PR00421">
    <property type="entry name" value="THIOREDOXIN"/>
</dbReference>
<dbReference type="NCBIfam" id="TIGR01068">
    <property type="entry name" value="thioredoxin"/>
    <property type="match status" value="1"/>
</dbReference>
<keyword evidence="5 8" id="KW-0676">Redox-active center</keyword>
<evidence type="ECO:0000256" key="8">
    <source>
        <dbReference type="PIRSR" id="PIRSR000077-4"/>
    </source>
</evidence>
<dbReference type="InterPro" id="IPR005746">
    <property type="entry name" value="Thioredoxin"/>
</dbReference>
<feature type="site" description="Contributes to redox potential value" evidence="7">
    <location>
        <position position="32"/>
    </location>
</feature>
<feature type="site" description="Deprotonates C-terminal active site Cys" evidence="7">
    <location>
        <position position="25"/>
    </location>
</feature>
<dbReference type="Gene3D" id="3.40.30.10">
    <property type="entry name" value="Glutaredoxin"/>
    <property type="match status" value="1"/>
</dbReference>
<dbReference type="EMBL" id="MK814740">
    <property type="protein sequence ID" value="QCI08881.1"/>
    <property type="molecule type" value="Genomic_DNA"/>
</dbReference>
<evidence type="ECO:0000256" key="6">
    <source>
        <dbReference type="PIRNR" id="PIRNR000077"/>
    </source>
</evidence>
<evidence type="ECO:0000256" key="5">
    <source>
        <dbReference type="ARBA" id="ARBA00023284"/>
    </source>
</evidence>
<dbReference type="SUPFAM" id="SSF52833">
    <property type="entry name" value="Thioredoxin-like"/>
    <property type="match status" value="1"/>
</dbReference>
<dbReference type="GO" id="GO:0015035">
    <property type="term" value="F:protein-disulfide reductase activity"/>
    <property type="evidence" value="ECO:0007669"/>
    <property type="project" value="InterPro"/>
</dbReference>
<accession>A0A4D6X1H2</accession>
<comment type="similarity">
    <text evidence="6">Belongs to the thioredoxin family.</text>
</comment>
<keyword evidence="10" id="KW-0934">Plastid</keyword>
<keyword evidence="2" id="KW-0813">Transport</keyword>
<keyword evidence="4 8" id="KW-1015">Disulfide bond</keyword>
<dbReference type="AlphaFoldDB" id="A0A4D6X1H2"/>
<evidence type="ECO:0000256" key="7">
    <source>
        <dbReference type="PIRSR" id="PIRSR000077-1"/>
    </source>
</evidence>
<dbReference type="InterPro" id="IPR017937">
    <property type="entry name" value="Thioredoxin_CS"/>
</dbReference>